<evidence type="ECO:0000313" key="1">
    <source>
        <dbReference type="EMBL" id="RSH78766.1"/>
    </source>
</evidence>
<keyword evidence="2" id="KW-1185">Reference proteome</keyword>
<dbReference type="AlphaFoldDB" id="A0A427XIT6"/>
<evidence type="ECO:0000313" key="2">
    <source>
        <dbReference type="Proteomes" id="UP000279236"/>
    </source>
</evidence>
<accession>A0A427XIT6</accession>
<evidence type="ECO:0008006" key="3">
    <source>
        <dbReference type="Google" id="ProtNLM"/>
    </source>
</evidence>
<gene>
    <name evidence="1" type="ORF">EHS24_001672</name>
</gene>
<dbReference type="GeneID" id="39586215"/>
<name>A0A427XIT6_9TREE</name>
<comment type="caution">
    <text evidence="1">The sequence shown here is derived from an EMBL/GenBank/DDBJ whole genome shotgun (WGS) entry which is preliminary data.</text>
</comment>
<reference evidence="1 2" key="1">
    <citation type="submission" date="2018-11" db="EMBL/GenBank/DDBJ databases">
        <title>Genome sequence of Apiotrichum porosum DSM 27194.</title>
        <authorList>
            <person name="Aliyu H."/>
            <person name="Gorte O."/>
            <person name="Ochsenreither K."/>
        </authorList>
    </citation>
    <scope>NUCLEOTIDE SEQUENCE [LARGE SCALE GENOMIC DNA]</scope>
    <source>
        <strain evidence="1 2">DSM 27194</strain>
    </source>
</reference>
<dbReference type="Proteomes" id="UP000279236">
    <property type="component" value="Unassembled WGS sequence"/>
</dbReference>
<dbReference type="RefSeq" id="XP_028473913.1">
    <property type="nucleotide sequence ID" value="XM_028617450.1"/>
</dbReference>
<dbReference type="OrthoDB" id="2595522at2759"/>
<organism evidence="1 2">
    <name type="scientific">Apiotrichum porosum</name>
    <dbReference type="NCBI Taxonomy" id="105984"/>
    <lineage>
        <taxon>Eukaryota</taxon>
        <taxon>Fungi</taxon>
        <taxon>Dikarya</taxon>
        <taxon>Basidiomycota</taxon>
        <taxon>Agaricomycotina</taxon>
        <taxon>Tremellomycetes</taxon>
        <taxon>Trichosporonales</taxon>
        <taxon>Trichosporonaceae</taxon>
        <taxon>Apiotrichum</taxon>
    </lineage>
</organism>
<sequence length="324" mass="35803">MAETVTIHHEGYPHLVRNIFDQASRSALIALRGVSRAFQDEADSRLAEHIVVTSHFPAAVTGRLGRIPGLFAPEGTPPSKKRDKYVRTLRGTRIVDVLGHMGDQAMGRSLLDVSLVGIQVVRLRRHPGGRLPGWCPFVAPTLVTFTTFSEVRQQRHDHPAIADVCPAPEGVGRSVLVLRYDPARVWLSQAYVTPFSCPASLREMVIIFTAKTTHREDEVNQVRQATRRAGMLNTVVFSIASSIPRVKYTLVDAHQLRPAWLGVSSDRGSSVEEDILDAVLESLQKWSGRDPASAAAALSSITFMTRAEYREQVGHAQFVLETIE</sequence>
<dbReference type="EMBL" id="RSCE01000011">
    <property type="protein sequence ID" value="RSH78766.1"/>
    <property type="molecule type" value="Genomic_DNA"/>
</dbReference>
<proteinExistence type="predicted"/>
<protein>
    <recommendedName>
        <fullName evidence="3">F-box domain-containing protein</fullName>
    </recommendedName>
</protein>